<dbReference type="AlphaFoldDB" id="A0A326U2E0"/>
<reference evidence="6 7" key="1">
    <citation type="submission" date="2018-06" db="EMBL/GenBank/DDBJ databases">
        <title>Genomic Encyclopedia of Archaeal and Bacterial Type Strains, Phase II (KMG-II): from individual species to whole genera.</title>
        <authorList>
            <person name="Goeker M."/>
        </authorList>
    </citation>
    <scope>NUCLEOTIDE SEQUENCE [LARGE SCALE GENOMIC DNA]</scope>
    <source>
        <strain evidence="6 7">ATCC BAA-1881</strain>
    </source>
</reference>
<accession>A0A326U2E0</accession>
<dbReference type="OrthoDB" id="164263at2"/>
<evidence type="ECO:0000256" key="5">
    <source>
        <dbReference type="SAM" id="Phobius"/>
    </source>
</evidence>
<dbReference type="EMBL" id="QKUF01000031">
    <property type="protein sequence ID" value="PZW22593.1"/>
    <property type="molecule type" value="Genomic_DNA"/>
</dbReference>
<dbReference type="RefSeq" id="WP_111325639.1">
    <property type="nucleotide sequence ID" value="NZ_BIFX01000001.1"/>
</dbReference>
<evidence type="ECO:0000313" key="6">
    <source>
        <dbReference type="EMBL" id="PZW22593.1"/>
    </source>
</evidence>
<feature type="transmembrane region" description="Helical" evidence="5">
    <location>
        <begin position="109"/>
        <end position="126"/>
    </location>
</feature>
<dbReference type="GO" id="GO:0009403">
    <property type="term" value="P:toxin biosynthetic process"/>
    <property type="evidence" value="ECO:0007669"/>
    <property type="project" value="InterPro"/>
</dbReference>
<dbReference type="GO" id="GO:0016020">
    <property type="term" value="C:membrane"/>
    <property type="evidence" value="ECO:0007669"/>
    <property type="project" value="UniProtKB-SubCell"/>
</dbReference>
<keyword evidence="4 5" id="KW-0472">Membrane</keyword>
<proteinExistence type="predicted"/>
<comment type="subcellular location">
    <subcellularLocation>
        <location evidence="1">Membrane</location>
        <topology evidence="1">Multi-pass membrane protein</topology>
    </subcellularLocation>
</comment>
<feature type="transmembrane region" description="Helical" evidence="5">
    <location>
        <begin position="31"/>
        <end position="51"/>
    </location>
</feature>
<name>A0A326U2E0_THEHA</name>
<evidence type="ECO:0000256" key="2">
    <source>
        <dbReference type="ARBA" id="ARBA00022692"/>
    </source>
</evidence>
<organism evidence="6 7">
    <name type="scientific">Thermosporothrix hazakensis</name>
    <dbReference type="NCBI Taxonomy" id="644383"/>
    <lineage>
        <taxon>Bacteria</taxon>
        <taxon>Bacillati</taxon>
        <taxon>Chloroflexota</taxon>
        <taxon>Ktedonobacteria</taxon>
        <taxon>Ktedonobacterales</taxon>
        <taxon>Thermosporotrichaceae</taxon>
        <taxon>Thermosporothrix</taxon>
    </lineage>
</organism>
<evidence type="ECO:0000256" key="4">
    <source>
        <dbReference type="ARBA" id="ARBA00023136"/>
    </source>
</evidence>
<dbReference type="Proteomes" id="UP000248806">
    <property type="component" value="Unassembled WGS sequence"/>
</dbReference>
<feature type="transmembrane region" description="Helical" evidence="5">
    <location>
        <begin position="63"/>
        <end position="89"/>
    </location>
</feature>
<sequence length="174" mass="19030">MLLDILILISALLLIFNGIRNGAIFSLIHLLSIPVGIAVVFFFGPQLVAFLSSNGLAATPVIVYIALFLGAVLLLHILGTVIRGLIQSIPAAGVVDLLVGGALGLVESWLLWLFLLMLLGGFLLALQNKDPQLAALHLQTEDYLPWRDFYNRMLQGSYFVRINSLFLHTLPPMP</sequence>
<keyword evidence="7" id="KW-1185">Reference proteome</keyword>
<evidence type="ECO:0000256" key="1">
    <source>
        <dbReference type="ARBA" id="ARBA00004141"/>
    </source>
</evidence>
<evidence type="ECO:0000313" key="7">
    <source>
        <dbReference type="Proteomes" id="UP000248806"/>
    </source>
</evidence>
<protein>
    <submittedName>
        <fullName evidence="6">Colicin V production protein</fullName>
    </submittedName>
</protein>
<comment type="caution">
    <text evidence="6">The sequence shown here is derived from an EMBL/GenBank/DDBJ whole genome shotgun (WGS) entry which is preliminary data.</text>
</comment>
<evidence type="ECO:0000256" key="3">
    <source>
        <dbReference type="ARBA" id="ARBA00022989"/>
    </source>
</evidence>
<gene>
    <name evidence="6" type="ORF">EI42_05378</name>
</gene>
<dbReference type="InterPro" id="IPR003825">
    <property type="entry name" value="Colicin-V_CvpA"/>
</dbReference>
<dbReference type="Pfam" id="PF02674">
    <property type="entry name" value="Colicin_V"/>
    <property type="match status" value="1"/>
</dbReference>
<keyword evidence="2 5" id="KW-0812">Transmembrane</keyword>
<keyword evidence="3 5" id="KW-1133">Transmembrane helix</keyword>